<dbReference type="InterPro" id="IPR013785">
    <property type="entry name" value="Aldolase_TIM"/>
</dbReference>
<organism evidence="2 3">
    <name type="scientific">Paenibacillus montanisoli</name>
    <dbReference type="NCBI Taxonomy" id="2081970"/>
    <lineage>
        <taxon>Bacteria</taxon>
        <taxon>Bacillati</taxon>
        <taxon>Bacillota</taxon>
        <taxon>Bacilli</taxon>
        <taxon>Bacillales</taxon>
        <taxon>Paenibacillaceae</taxon>
        <taxon>Paenibacillus</taxon>
    </lineage>
</organism>
<dbReference type="Pfam" id="PF05691">
    <property type="entry name" value="Raffinose_syn"/>
    <property type="match status" value="2"/>
</dbReference>
<proteinExistence type="predicted"/>
<evidence type="ECO:0008006" key="4">
    <source>
        <dbReference type="Google" id="ProtNLM"/>
    </source>
</evidence>
<dbReference type="SUPFAM" id="SSF51445">
    <property type="entry name" value="(Trans)glycosidases"/>
    <property type="match status" value="1"/>
</dbReference>
<dbReference type="PANTHER" id="PTHR31268">
    <property type="match status" value="1"/>
</dbReference>
<gene>
    <name evidence="2" type="ORF">DL346_03885</name>
</gene>
<keyword evidence="1" id="KW-0119">Carbohydrate metabolism</keyword>
<evidence type="ECO:0000313" key="3">
    <source>
        <dbReference type="Proteomes" id="UP000249260"/>
    </source>
</evidence>
<keyword evidence="3" id="KW-1185">Reference proteome</keyword>
<comment type="caution">
    <text evidence="2">The sequence shown here is derived from an EMBL/GenBank/DDBJ whole genome shotgun (WGS) entry which is preliminary data.</text>
</comment>
<evidence type="ECO:0000256" key="1">
    <source>
        <dbReference type="ARBA" id="ARBA00023277"/>
    </source>
</evidence>
<dbReference type="InterPro" id="IPR017853">
    <property type="entry name" value="GH"/>
</dbReference>
<dbReference type="PANTHER" id="PTHR31268:SF32">
    <property type="entry name" value="GALACTINOL--SUCROSE GALACTOSYLTRANSFERASE 2-RELATED"/>
    <property type="match status" value="1"/>
</dbReference>
<protein>
    <recommendedName>
        <fullName evidence="4">Alpha-galactosidase</fullName>
    </recommendedName>
</protein>
<accession>A0A328UBD8</accession>
<dbReference type="InterPro" id="IPR008811">
    <property type="entry name" value="Glycosyl_hydrolases_36"/>
</dbReference>
<sequence>MPPRQSVMITMYAAYCSARLKRPKGDEPMKPQQLFDRYELTVAYESGITPIYETKGWLQGERGRDELGHYETCLLPFQDEEGTSSLTLELVCYEHTVSAYMSVKLKQDIFGITHTLAPDAGIRLSVGEPAGALEGVLAHYNGYKWWWTRPYFAKSTSALPEKTQALLWKADGRYTQLFPQCSNVFKTTLRGNGEGFEFVVSPLHQGFRTGRELLFVAHRGENPYAVVEKAAEAVFAARREPIRLRESKRYPEVFEYLGWCTWDAFYHDVSQQGIEEKADELKAKQVPVKWVMIDDGWSPVREKALVSFREDLSKFPDGLAGTVRKLKNDYDVMWVGVWHAFTGYWHGVDPEGEISLKHKDLLQADHAGRLLPSTDAKRGFGFWKEWHGWLSAQGIDMLKVDSQSSLIEFVRGQVPLGQAAKGLHEALEASASLHFDGRLINCMGMAQENVWSRVNSAISRNSDDFYPGKPEWFREHAL</sequence>
<dbReference type="AlphaFoldDB" id="A0A328UBD8"/>
<dbReference type="Proteomes" id="UP000249260">
    <property type="component" value="Unassembled WGS sequence"/>
</dbReference>
<name>A0A328UBD8_9BACL</name>
<reference evidence="2 3" key="1">
    <citation type="submission" date="2018-06" db="EMBL/GenBank/DDBJ databases">
        <title>Paenibacillus montanisoli sp. nov., isolated from mountain area soil.</title>
        <authorList>
            <person name="Wu M."/>
        </authorList>
    </citation>
    <scope>NUCLEOTIDE SEQUENCE [LARGE SCALE GENOMIC DNA]</scope>
    <source>
        <strain evidence="2 3">RA17</strain>
    </source>
</reference>
<dbReference type="EMBL" id="QLUW01000001">
    <property type="protein sequence ID" value="RAP77624.1"/>
    <property type="molecule type" value="Genomic_DNA"/>
</dbReference>
<evidence type="ECO:0000313" key="2">
    <source>
        <dbReference type="EMBL" id="RAP77624.1"/>
    </source>
</evidence>
<dbReference type="Gene3D" id="3.20.20.70">
    <property type="entry name" value="Aldolase class I"/>
    <property type="match status" value="1"/>
</dbReference>